<dbReference type="GO" id="GO:0052621">
    <property type="term" value="F:diguanylate cyclase activity"/>
    <property type="evidence" value="ECO:0007669"/>
    <property type="project" value="UniProtKB-EC"/>
</dbReference>
<dbReference type="GO" id="GO:1902201">
    <property type="term" value="P:negative regulation of bacterial-type flagellum-dependent cell motility"/>
    <property type="evidence" value="ECO:0007669"/>
    <property type="project" value="TreeGrafter"/>
</dbReference>
<evidence type="ECO:0000259" key="4">
    <source>
        <dbReference type="PROSITE" id="PS50887"/>
    </source>
</evidence>
<dbReference type="InterPro" id="IPR000160">
    <property type="entry name" value="GGDEF_dom"/>
</dbReference>
<dbReference type="NCBIfam" id="TIGR00254">
    <property type="entry name" value="GGDEF"/>
    <property type="match status" value="1"/>
</dbReference>
<sequence>MFKTIEDQLRKQVAPAALRAEFRQHEFEAMRRFCLLIFSVSIVIWLIFDLIVSYLGDQEFTWRSMVFLAALCAITVVLGFIRKSQHFDVINLMFIATITLGMRLVIDGIPIALRPVWLVLGVSTVLYSVSVLPVQRWSFFCAMAITWLVLNPFQHTRIEFLELEGAMLTSYAVFLCGLVIYAYLRMRQAKLHNFYLSKVLMEQAYIDALTEIPNRRSFMLKAEQQLQQAPSGQYLAMIDIDNFKRVNDRFGHDIGDEVLKRVAAHIKASMASYAYARLGGEEFAIYFQGLDQQGAERQVGALCQRVREDLNAHPVTISIGLTRVEQGDTLSMALVRADQALYEAKHSGKDRFVCWSAQLAKGA</sequence>
<name>A0A6S5TPM7_PSEPU</name>
<dbReference type="PANTHER" id="PTHR45138:SF9">
    <property type="entry name" value="DIGUANYLATE CYCLASE DGCM-RELATED"/>
    <property type="match status" value="1"/>
</dbReference>
<dbReference type="InterPro" id="IPR029787">
    <property type="entry name" value="Nucleotide_cyclase"/>
</dbReference>
<proteinExistence type="predicted"/>
<dbReference type="SUPFAM" id="SSF55073">
    <property type="entry name" value="Nucleotide cyclase"/>
    <property type="match status" value="1"/>
</dbReference>
<dbReference type="InterPro" id="IPR050469">
    <property type="entry name" value="Diguanylate_Cyclase"/>
</dbReference>
<feature type="transmembrane region" description="Helical" evidence="3">
    <location>
        <begin position="112"/>
        <end position="130"/>
    </location>
</feature>
<dbReference type="EC" id="2.7.7.65" evidence="1"/>
<comment type="catalytic activity">
    <reaction evidence="2">
        <text>2 GTP = 3',3'-c-di-GMP + 2 diphosphate</text>
        <dbReference type="Rhea" id="RHEA:24898"/>
        <dbReference type="ChEBI" id="CHEBI:33019"/>
        <dbReference type="ChEBI" id="CHEBI:37565"/>
        <dbReference type="ChEBI" id="CHEBI:58805"/>
        <dbReference type="EC" id="2.7.7.65"/>
    </reaction>
</comment>
<dbReference type="SMART" id="SM00267">
    <property type="entry name" value="GGDEF"/>
    <property type="match status" value="1"/>
</dbReference>
<dbReference type="Pfam" id="PF00990">
    <property type="entry name" value="GGDEF"/>
    <property type="match status" value="1"/>
</dbReference>
<dbReference type="AlphaFoldDB" id="A0A6S5TPM7"/>
<organism evidence="5 6">
    <name type="scientific">Pseudomonas putida</name>
    <name type="common">Arthrobacter siderocapsulatus</name>
    <dbReference type="NCBI Taxonomy" id="303"/>
    <lineage>
        <taxon>Bacteria</taxon>
        <taxon>Pseudomonadati</taxon>
        <taxon>Pseudomonadota</taxon>
        <taxon>Gammaproteobacteria</taxon>
        <taxon>Pseudomonadales</taxon>
        <taxon>Pseudomonadaceae</taxon>
        <taxon>Pseudomonas</taxon>
    </lineage>
</organism>
<dbReference type="Proteomes" id="UP000515680">
    <property type="component" value="Chromosome"/>
</dbReference>
<evidence type="ECO:0000313" key="6">
    <source>
        <dbReference type="Proteomes" id="UP000515680"/>
    </source>
</evidence>
<accession>A0A6S5TPM7</accession>
<dbReference type="GO" id="GO:0005886">
    <property type="term" value="C:plasma membrane"/>
    <property type="evidence" value="ECO:0007669"/>
    <property type="project" value="TreeGrafter"/>
</dbReference>
<dbReference type="GO" id="GO:0043709">
    <property type="term" value="P:cell adhesion involved in single-species biofilm formation"/>
    <property type="evidence" value="ECO:0007669"/>
    <property type="project" value="TreeGrafter"/>
</dbReference>
<feature type="transmembrane region" description="Helical" evidence="3">
    <location>
        <begin position="33"/>
        <end position="56"/>
    </location>
</feature>
<feature type="transmembrane region" description="Helical" evidence="3">
    <location>
        <begin position="165"/>
        <end position="184"/>
    </location>
</feature>
<dbReference type="PANTHER" id="PTHR45138">
    <property type="entry name" value="REGULATORY COMPONENTS OF SENSORY TRANSDUCTION SYSTEM"/>
    <property type="match status" value="1"/>
</dbReference>
<keyword evidence="3" id="KW-0472">Membrane</keyword>
<feature type="domain" description="GGDEF" evidence="4">
    <location>
        <begin position="231"/>
        <end position="357"/>
    </location>
</feature>
<evidence type="ECO:0000256" key="1">
    <source>
        <dbReference type="ARBA" id="ARBA00012528"/>
    </source>
</evidence>
<dbReference type="CDD" id="cd01949">
    <property type="entry name" value="GGDEF"/>
    <property type="match status" value="1"/>
</dbReference>
<feature type="transmembrane region" description="Helical" evidence="3">
    <location>
        <begin position="62"/>
        <end position="81"/>
    </location>
</feature>
<dbReference type="InterPro" id="IPR043128">
    <property type="entry name" value="Rev_trsase/Diguanyl_cyclase"/>
</dbReference>
<dbReference type="Gene3D" id="3.30.70.270">
    <property type="match status" value="1"/>
</dbReference>
<evidence type="ECO:0000256" key="2">
    <source>
        <dbReference type="ARBA" id="ARBA00034247"/>
    </source>
</evidence>
<evidence type="ECO:0000313" key="5">
    <source>
        <dbReference type="EMBL" id="BBT40063.1"/>
    </source>
</evidence>
<keyword evidence="3" id="KW-0812">Transmembrane</keyword>
<dbReference type="PROSITE" id="PS50887">
    <property type="entry name" value="GGDEF"/>
    <property type="match status" value="1"/>
</dbReference>
<evidence type="ECO:0000256" key="3">
    <source>
        <dbReference type="SAM" id="Phobius"/>
    </source>
</evidence>
<reference evidence="5 6" key="1">
    <citation type="submission" date="2019-12" db="EMBL/GenBank/DDBJ databases">
        <title>complete genome sequences of Pseudomonas putida str. WP8-W18-CRE-01 isolated from wastewater treatment plant effluent.</title>
        <authorList>
            <person name="Sekizuka T."/>
            <person name="Itokawa K."/>
            <person name="Yatsu K."/>
            <person name="Inamine Y."/>
            <person name="Kuroda M."/>
        </authorList>
    </citation>
    <scope>NUCLEOTIDE SEQUENCE [LARGE SCALE GENOMIC DNA]</scope>
    <source>
        <strain evidence="5 6">WP8-W18-CRE-01</strain>
    </source>
</reference>
<gene>
    <name evidence="5" type="ORF">WP8W18C01_24040</name>
</gene>
<dbReference type="RefSeq" id="WP_182818993.1">
    <property type="nucleotide sequence ID" value="NZ_AP022227.1"/>
</dbReference>
<feature type="transmembrane region" description="Helical" evidence="3">
    <location>
        <begin position="88"/>
        <end position="106"/>
    </location>
</feature>
<feature type="transmembrane region" description="Helical" evidence="3">
    <location>
        <begin position="137"/>
        <end position="153"/>
    </location>
</feature>
<protein>
    <recommendedName>
        <fullName evidence="1">diguanylate cyclase</fullName>
        <ecNumber evidence="1">2.7.7.65</ecNumber>
    </recommendedName>
</protein>
<keyword evidence="3" id="KW-1133">Transmembrane helix</keyword>
<dbReference type="EMBL" id="AP022227">
    <property type="protein sequence ID" value="BBT40063.1"/>
    <property type="molecule type" value="Genomic_DNA"/>
</dbReference>